<dbReference type="Pfam" id="PF18308">
    <property type="entry name" value="GGA_N-GAT"/>
    <property type="match status" value="1"/>
</dbReference>
<dbReference type="InterPro" id="IPR008942">
    <property type="entry name" value="ENTH_VHS"/>
</dbReference>
<keyword evidence="4" id="KW-0813">Transport</keyword>
<dbReference type="CDD" id="cd03567">
    <property type="entry name" value="VHS_GGA_metazoan"/>
    <property type="match status" value="1"/>
</dbReference>
<feature type="region of interest" description="Disordered" evidence="8">
    <location>
        <begin position="484"/>
        <end position="506"/>
    </location>
</feature>
<dbReference type="InterPro" id="IPR038425">
    <property type="entry name" value="GAT_sf"/>
</dbReference>
<evidence type="ECO:0000256" key="5">
    <source>
        <dbReference type="ARBA" id="ARBA00022843"/>
    </source>
</evidence>
<dbReference type="SUPFAM" id="SSF89009">
    <property type="entry name" value="GAT-like domain"/>
    <property type="match status" value="1"/>
</dbReference>
<dbReference type="InterPro" id="IPR002014">
    <property type="entry name" value="VHS_dom"/>
</dbReference>
<dbReference type="Gene3D" id="1.20.58.160">
    <property type="match status" value="1"/>
</dbReference>
<dbReference type="OrthoDB" id="447025at2759"/>
<evidence type="ECO:0000256" key="8">
    <source>
        <dbReference type="SAM" id="MobiDB-lite"/>
    </source>
</evidence>
<evidence type="ECO:0000256" key="6">
    <source>
        <dbReference type="ARBA" id="ARBA00022927"/>
    </source>
</evidence>
<dbReference type="InterPro" id="IPR004152">
    <property type="entry name" value="GAT_dom"/>
</dbReference>
<protein>
    <recommendedName>
        <fullName evidence="13">VHS domain-containing protein</fullName>
    </recommendedName>
</protein>
<evidence type="ECO:0000256" key="1">
    <source>
        <dbReference type="ARBA" id="ARBA00004150"/>
    </source>
</evidence>
<evidence type="ECO:0000259" key="9">
    <source>
        <dbReference type="PROSITE" id="PS50179"/>
    </source>
</evidence>
<dbReference type="InterPro" id="IPR041198">
    <property type="entry name" value="GGA_N-GAT"/>
</dbReference>
<dbReference type="Gene3D" id="2.60.40.1230">
    <property type="match status" value="1"/>
</dbReference>
<dbReference type="InterPro" id="IPR027422">
    <property type="entry name" value="GGA1-3"/>
</dbReference>
<evidence type="ECO:0000256" key="3">
    <source>
        <dbReference type="ARBA" id="ARBA00008099"/>
    </source>
</evidence>
<dbReference type="GO" id="GO:0035091">
    <property type="term" value="F:phosphatidylinositol binding"/>
    <property type="evidence" value="ECO:0007669"/>
    <property type="project" value="InterPro"/>
</dbReference>
<evidence type="ECO:0000259" key="10">
    <source>
        <dbReference type="PROSITE" id="PS50909"/>
    </source>
</evidence>
<dbReference type="Gene3D" id="1.20.5.170">
    <property type="match status" value="1"/>
</dbReference>
<dbReference type="PANTHER" id="PTHR45905">
    <property type="entry name" value="GOLGI-LOCALIZED, GAMMA-ADAPTIN EAR CONTAINING, ARF BINDING PROTEIN"/>
    <property type="match status" value="1"/>
</dbReference>
<dbReference type="GO" id="GO:0043130">
    <property type="term" value="F:ubiquitin binding"/>
    <property type="evidence" value="ECO:0007669"/>
    <property type="project" value="InterPro"/>
</dbReference>
<dbReference type="GO" id="GO:0006886">
    <property type="term" value="P:intracellular protein transport"/>
    <property type="evidence" value="ECO:0007669"/>
    <property type="project" value="InterPro"/>
</dbReference>
<dbReference type="PROSITE" id="PS50179">
    <property type="entry name" value="VHS"/>
    <property type="match status" value="1"/>
</dbReference>
<evidence type="ECO:0000256" key="7">
    <source>
        <dbReference type="SAM" id="Coils"/>
    </source>
</evidence>
<dbReference type="CDD" id="cd14234">
    <property type="entry name" value="GAT_GGA_meta"/>
    <property type="match status" value="1"/>
</dbReference>
<dbReference type="Proteomes" id="UP000215902">
    <property type="component" value="Unassembled WGS sequence"/>
</dbReference>
<dbReference type="AlphaFoldDB" id="A0A267FB76"/>
<keyword evidence="5" id="KW-0832">Ubl conjugation</keyword>
<accession>A0A267FB76</accession>
<dbReference type="GO" id="GO:0005769">
    <property type="term" value="C:early endosome"/>
    <property type="evidence" value="ECO:0007669"/>
    <property type="project" value="UniProtKB-SubCell"/>
</dbReference>
<dbReference type="GO" id="GO:0005802">
    <property type="term" value="C:trans-Golgi network"/>
    <property type="evidence" value="ECO:0007669"/>
    <property type="project" value="InterPro"/>
</dbReference>
<dbReference type="Pfam" id="PF03127">
    <property type="entry name" value="GAT"/>
    <property type="match status" value="1"/>
</dbReference>
<feature type="compositionally biased region" description="Low complexity" evidence="8">
    <location>
        <begin position="494"/>
        <end position="506"/>
    </location>
</feature>
<comment type="subcellular location">
    <subcellularLocation>
        <location evidence="2">Early endosome</location>
    </subcellularLocation>
    <subcellularLocation>
        <location evidence="1">Golgi apparatus</location>
        <location evidence="1">trans-Golgi network membrane</location>
        <topology evidence="1">Peripheral membrane protein</topology>
    </subcellularLocation>
</comment>
<reference evidence="11 12" key="1">
    <citation type="submission" date="2017-06" db="EMBL/GenBank/DDBJ databases">
        <title>A platform for efficient transgenesis in Macrostomum lignano, a flatworm model organism for stem cell research.</title>
        <authorList>
            <person name="Berezikov E."/>
        </authorList>
    </citation>
    <scope>NUCLEOTIDE SEQUENCE [LARGE SCALE GENOMIC DNA]</scope>
    <source>
        <strain evidence="11">DV1</strain>
        <tissue evidence="11">Whole organism</tissue>
    </source>
</reference>
<dbReference type="PANTHER" id="PTHR45905:SF1">
    <property type="entry name" value="GOLGI-LOCALIZED, GAMMA-ADAPTIN EAR CONTAINING, ARF BINDING PROTEIN"/>
    <property type="match status" value="1"/>
</dbReference>
<dbReference type="EMBL" id="NIVC01001238">
    <property type="protein sequence ID" value="PAA70417.1"/>
    <property type="molecule type" value="Genomic_DNA"/>
</dbReference>
<proteinExistence type="inferred from homology"/>
<dbReference type="GO" id="GO:0031267">
    <property type="term" value="F:small GTPase binding"/>
    <property type="evidence" value="ECO:0007669"/>
    <property type="project" value="InterPro"/>
</dbReference>
<keyword evidence="12" id="KW-1185">Reference proteome</keyword>
<evidence type="ECO:0000313" key="12">
    <source>
        <dbReference type="Proteomes" id="UP000215902"/>
    </source>
</evidence>
<comment type="similarity">
    <text evidence="3">Belongs to the GGA protein family.</text>
</comment>
<feature type="domain" description="VHS" evidence="9">
    <location>
        <begin position="23"/>
        <end position="153"/>
    </location>
</feature>
<organism evidence="11 12">
    <name type="scientific">Macrostomum lignano</name>
    <dbReference type="NCBI Taxonomy" id="282301"/>
    <lineage>
        <taxon>Eukaryota</taxon>
        <taxon>Metazoa</taxon>
        <taxon>Spiralia</taxon>
        <taxon>Lophotrochozoa</taxon>
        <taxon>Platyhelminthes</taxon>
        <taxon>Rhabditophora</taxon>
        <taxon>Macrostomorpha</taxon>
        <taxon>Macrostomida</taxon>
        <taxon>Macrostomidae</taxon>
        <taxon>Macrostomum</taxon>
    </lineage>
</organism>
<evidence type="ECO:0008006" key="13">
    <source>
        <dbReference type="Google" id="ProtNLM"/>
    </source>
</evidence>
<dbReference type="GO" id="GO:0034394">
    <property type="term" value="P:protein localization to cell surface"/>
    <property type="evidence" value="ECO:0007669"/>
    <property type="project" value="TreeGrafter"/>
</dbReference>
<keyword evidence="6" id="KW-0653">Protein transport</keyword>
<evidence type="ECO:0000313" key="11">
    <source>
        <dbReference type="EMBL" id="PAA70417.1"/>
    </source>
</evidence>
<name>A0A267FB76_9PLAT</name>
<feature type="coiled-coil region" evidence="7">
    <location>
        <begin position="211"/>
        <end position="238"/>
    </location>
</feature>
<dbReference type="SMART" id="SM00288">
    <property type="entry name" value="VHS"/>
    <property type="match status" value="1"/>
</dbReference>
<dbReference type="PROSITE" id="PS50909">
    <property type="entry name" value="GAT"/>
    <property type="match status" value="1"/>
</dbReference>
<dbReference type="GO" id="GO:0006893">
    <property type="term" value="P:Golgi to plasma membrane transport"/>
    <property type="evidence" value="ECO:0007669"/>
    <property type="project" value="TreeGrafter"/>
</dbReference>
<dbReference type="Gene3D" id="1.25.40.90">
    <property type="match status" value="1"/>
</dbReference>
<keyword evidence="7" id="KW-0175">Coiled coil</keyword>
<dbReference type="Pfam" id="PF00790">
    <property type="entry name" value="VHS"/>
    <property type="match status" value="1"/>
</dbReference>
<feature type="domain" description="GAT" evidence="10">
    <location>
        <begin position="181"/>
        <end position="309"/>
    </location>
</feature>
<dbReference type="SUPFAM" id="SSF48464">
    <property type="entry name" value="ENTH/VHS domain"/>
    <property type="match status" value="1"/>
</dbReference>
<comment type="caution">
    <text evidence="11">The sequence shown here is derived from an EMBL/GenBank/DDBJ whole genome shotgun (WGS) entry which is preliminary data.</text>
</comment>
<evidence type="ECO:0000256" key="2">
    <source>
        <dbReference type="ARBA" id="ARBA00004412"/>
    </source>
</evidence>
<gene>
    <name evidence="11" type="ORF">BOX15_Mlig007265g1</name>
</gene>
<dbReference type="STRING" id="282301.A0A267FB76"/>
<evidence type="ECO:0000256" key="4">
    <source>
        <dbReference type="ARBA" id="ARBA00022448"/>
    </source>
</evidence>
<sequence length="740" mass="77033">MATAVSSIKSKGDEELEMWLNRATDPTNREINWDAVNKFSQQVSKELEGPQIALRLLAHKIHSPQENEALYALAVTEACVRNCGPVFHQELGKFRFLNEIIKILSPKYLGATSSEAVKKRCIECLYGWSRGLYTEPKIREAYDMLKKQGIISRDPVYIDQTLRSNPYLPLKREKDTAIFNDEKTAQEISRLLKSKRPEDLMAANRLIKSAVKQDNERMDRLSKRLGELETVRNNAQLLSEMLNHYRPTEAVQSDVEIIRELHRTLREARPRLYRLAGETENTDEESMKEVLAVNDLAAEVLKRCTELIGEDQLREASAPQAPSSGFSSSAAAGSAPAASAVSPTSSSSGGGGLLIGDMAFDPFDPLSYGPSTSSTASSAAPAAGSILDLPDLPPAYSATPASSALAATISSSIFNTTAPTASTATASTGGGGSSGDIDLLSDLFSSASSVAPPVQRVGIAPMVPMKGGGGGGASVKPAASSAVPNLALNPSKPSAGTQLQSTSGSTGASAAESAVFKGLDQLGKDFLMRQSPKKTPAAAAAADSASVALLASASNSAAKAAGVTAPNGKPEAAAAAAPASAVDSRLSSLPPVSVASLRPHPSYSPQPVIQSEPAGPGAGHVTVMLHFAEPDCAPAPGVAALLCAVASTLGQACQDVALTVTCRRAPDSVLTQAPSGTSLPASSPMLPAAAPITQCLLVLDPAEKSLAFSLTYRLAGEAACRTQKSLPVVLPEDLLSTDSP</sequence>